<keyword evidence="8" id="KW-1185">Reference proteome</keyword>
<feature type="transmembrane region" description="Helical" evidence="5">
    <location>
        <begin position="165"/>
        <end position="185"/>
    </location>
</feature>
<organism evidence="7 8">
    <name type="scientific">Cylindrobasidium torrendii FP15055 ss-10</name>
    <dbReference type="NCBI Taxonomy" id="1314674"/>
    <lineage>
        <taxon>Eukaryota</taxon>
        <taxon>Fungi</taxon>
        <taxon>Dikarya</taxon>
        <taxon>Basidiomycota</taxon>
        <taxon>Agaricomycotina</taxon>
        <taxon>Agaricomycetes</taxon>
        <taxon>Agaricomycetidae</taxon>
        <taxon>Agaricales</taxon>
        <taxon>Marasmiineae</taxon>
        <taxon>Physalacriaceae</taxon>
        <taxon>Cylindrobasidium</taxon>
    </lineage>
</organism>
<dbReference type="InterPro" id="IPR006214">
    <property type="entry name" value="Bax_inhibitor_1-related"/>
</dbReference>
<proteinExistence type="inferred from homology"/>
<comment type="subcellular location">
    <subcellularLocation>
        <location evidence="1">Membrane</location>
        <topology evidence="1">Multi-pass membrane protein</topology>
    </subcellularLocation>
</comment>
<comment type="similarity">
    <text evidence="5">Belongs to the BI1 family.</text>
</comment>
<name>A0A0D7BR50_9AGAR</name>
<dbReference type="PANTHER" id="PTHR23291">
    <property type="entry name" value="BAX INHIBITOR-RELATED"/>
    <property type="match status" value="1"/>
</dbReference>
<accession>A0A0D7BR50</accession>
<reference evidence="7 8" key="1">
    <citation type="journal article" date="2015" name="Fungal Genet. Biol.">
        <title>Evolution of novel wood decay mechanisms in Agaricales revealed by the genome sequences of Fistulina hepatica and Cylindrobasidium torrendii.</title>
        <authorList>
            <person name="Floudas D."/>
            <person name="Held B.W."/>
            <person name="Riley R."/>
            <person name="Nagy L.G."/>
            <person name="Koehler G."/>
            <person name="Ransdell A.S."/>
            <person name="Younus H."/>
            <person name="Chow J."/>
            <person name="Chiniquy J."/>
            <person name="Lipzen A."/>
            <person name="Tritt A."/>
            <person name="Sun H."/>
            <person name="Haridas S."/>
            <person name="LaButti K."/>
            <person name="Ohm R.A."/>
            <person name="Kues U."/>
            <person name="Blanchette R.A."/>
            <person name="Grigoriev I.V."/>
            <person name="Minto R.E."/>
            <person name="Hibbett D.S."/>
        </authorList>
    </citation>
    <scope>NUCLEOTIDE SEQUENCE [LARGE SCALE GENOMIC DNA]</scope>
    <source>
        <strain evidence="7 8">FP15055 ss-10</strain>
    </source>
</reference>
<keyword evidence="3 5" id="KW-1133">Transmembrane helix</keyword>
<evidence type="ECO:0000313" key="7">
    <source>
        <dbReference type="EMBL" id="KIY72649.1"/>
    </source>
</evidence>
<evidence type="ECO:0000256" key="5">
    <source>
        <dbReference type="RuleBase" id="RU004379"/>
    </source>
</evidence>
<feature type="transmembrane region" description="Helical" evidence="5">
    <location>
        <begin position="138"/>
        <end position="159"/>
    </location>
</feature>
<keyword evidence="4 5" id="KW-0472">Membrane</keyword>
<evidence type="ECO:0000256" key="4">
    <source>
        <dbReference type="ARBA" id="ARBA00023136"/>
    </source>
</evidence>
<feature type="transmembrane region" description="Helical" evidence="5">
    <location>
        <begin position="197"/>
        <end position="217"/>
    </location>
</feature>
<protein>
    <submittedName>
        <fullName evidence="7">UPF0005-domain-containing protein</fullName>
    </submittedName>
</protein>
<evidence type="ECO:0000256" key="2">
    <source>
        <dbReference type="ARBA" id="ARBA00022692"/>
    </source>
</evidence>
<dbReference type="AlphaFoldDB" id="A0A0D7BR50"/>
<feature type="transmembrane region" description="Helical" evidence="5">
    <location>
        <begin position="223"/>
        <end position="239"/>
    </location>
</feature>
<gene>
    <name evidence="7" type="ORF">CYLTODRAFT_343606</name>
</gene>
<evidence type="ECO:0000313" key="8">
    <source>
        <dbReference type="Proteomes" id="UP000054007"/>
    </source>
</evidence>
<evidence type="ECO:0000256" key="3">
    <source>
        <dbReference type="ARBA" id="ARBA00022989"/>
    </source>
</evidence>
<feature type="transmembrane region" description="Helical" evidence="5">
    <location>
        <begin position="113"/>
        <end position="131"/>
    </location>
</feature>
<dbReference type="GO" id="GO:0016020">
    <property type="term" value="C:membrane"/>
    <property type="evidence" value="ECO:0007669"/>
    <property type="project" value="UniProtKB-SubCell"/>
</dbReference>
<feature type="region of interest" description="Disordered" evidence="6">
    <location>
        <begin position="1"/>
        <end position="42"/>
    </location>
</feature>
<dbReference type="CDD" id="cd10429">
    <property type="entry name" value="GAAP_like"/>
    <property type="match status" value="1"/>
</dbReference>
<feature type="transmembrane region" description="Helical" evidence="5">
    <location>
        <begin position="80"/>
        <end position="101"/>
    </location>
</feature>
<dbReference type="Proteomes" id="UP000054007">
    <property type="component" value="Unassembled WGS sequence"/>
</dbReference>
<dbReference type="STRING" id="1314674.A0A0D7BR50"/>
<evidence type="ECO:0000256" key="6">
    <source>
        <dbReference type="SAM" id="MobiDB-lite"/>
    </source>
</evidence>
<evidence type="ECO:0000256" key="1">
    <source>
        <dbReference type="ARBA" id="ARBA00004141"/>
    </source>
</evidence>
<dbReference type="Pfam" id="PF01027">
    <property type="entry name" value="Bax1-I"/>
    <property type="match status" value="1"/>
</dbReference>
<dbReference type="EMBL" id="KN880441">
    <property type="protein sequence ID" value="KIY72649.1"/>
    <property type="molecule type" value="Genomic_DNA"/>
</dbReference>
<dbReference type="PANTHER" id="PTHR23291:SF50">
    <property type="entry name" value="PROTEIN LIFEGUARD 4"/>
    <property type="match status" value="1"/>
</dbReference>
<keyword evidence="2 5" id="KW-0812">Transmembrane</keyword>
<dbReference type="OrthoDB" id="7933078at2759"/>
<sequence length="294" mass="32473">MSSQTQYPIPPPSYGATPSSPRKSNDSAREPLLPQGQSSHSNGGAFYEQPEFGDLPDDFKYGVNVADSAPAIRLAFVRKVYTILLCQILATCIVSGALSQSFDTVIWVQMHSWAFYIPLFGTLINLGVLFWKRHSHPWNLLLLSTFTLLEAFTLGIAIAFYDVKIVIQALLITLGVFIGLTLFTFQSRWDFEGLGPFLFGGLVALLMTGLIGVFFPFSQTMDLVMAIGGCLLFSGYVVYDTYLINKRLSPDEFILGSISLYLDFINLCEFIIPRTGSSLELIGGHSLEYPSSAE</sequence>